<gene>
    <name evidence="1" type="ORF">S12H4_24913</name>
</gene>
<organism evidence="1">
    <name type="scientific">marine sediment metagenome</name>
    <dbReference type="NCBI Taxonomy" id="412755"/>
    <lineage>
        <taxon>unclassified sequences</taxon>
        <taxon>metagenomes</taxon>
        <taxon>ecological metagenomes</taxon>
    </lineage>
</organism>
<protein>
    <submittedName>
        <fullName evidence="1">Uncharacterized protein</fullName>
    </submittedName>
</protein>
<comment type="caution">
    <text evidence="1">The sequence shown here is derived from an EMBL/GenBank/DDBJ whole genome shotgun (WGS) entry which is preliminary data.</text>
</comment>
<name>X1TRR1_9ZZZZ</name>
<evidence type="ECO:0000313" key="1">
    <source>
        <dbReference type="EMBL" id="GAI82734.1"/>
    </source>
</evidence>
<accession>X1TRR1</accession>
<reference evidence="1" key="1">
    <citation type="journal article" date="2014" name="Front. Microbiol.">
        <title>High frequency of phylogenetically diverse reductive dehalogenase-homologous genes in deep subseafloor sedimentary metagenomes.</title>
        <authorList>
            <person name="Kawai M."/>
            <person name="Futagami T."/>
            <person name="Toyoda A."/>
            <person name="Takaki Y."/>
            <person name="Nishi S."/>
            <person name="Hori S."/>
            <person name="Arai W."/>
            <person name="Tsubouchi T."/>
            <person name="Morono Y."/>
            <person name="Uchiyama I."/>
            <person name="Ito T."/>
            <person name="Fujiyama A."/>
            <person name="Inagaki F."/>
            <person name="Takami H."/>
        </authorList>
    </citation>
    <scope>NUCLEOTIDE SEQUENCE</scope>
    <source>
        <strain evidence="1">Expedition CK06-06</strain>
    </source>
</reference>
<dbReference type="EMBL" id="BARW01013701">
    <property type="protein sequence ID" value="GAI82734.1"/>
    <property type="molecule type" value="Genomic_DNA"/>
</dbReference>
<feature type="non-terminal residue" evidence="1">
    <location>
        <position position="33"/>
    </location>
</feature>
<proteinExistence type="predicted"/>
<sequence length="33" mass="3788">MIFRKGEIINNMDIIFGIMSLRSLVPVPISIRL</sequence>
<dbReference type="AlphaFoldDB" id="X1TRR1"/>